<dbReference type="Proteomes" id="UP000237105">
    <property type="component" value="Unassembled WGS sequence"/>
</dbReference>
<dbReference type="AlphaFoldDB" id="A0A2P5B418"/>
<organism evidence="1 2">
    <name type="scientific">Parasponia andersonii</name>
    <name type="common">Sponia andersonii</name>
    <dbReference type="NCBI Taxonomy" id="3476"/>
    <lineage>
        <taxon>Eukaryota</taxon>
        <taxon>Viridiplantae</taxon>
        <taxon>Streptophyta</taxon>
        <taxon>Embryophyta</taxon>
        <taxon>Tracheophyta</taxon>
        <taxon>Spermatophyta</taxon>
        <taxon>Magnoliopsida</taxon>
        <taxon>eudicotyledons</taxon>
        <taxon>Gunneridae</taxon>
        <taxon>Pentapetalae</taxon>
        <taxon>rosids</taxon>
        <taxon>fabids</taxon>
        <taxon>Rosales</taxon>
        <taxon>Cannabaceae</taxon>
        <taxon>Parasponia</taxon>
    </lineage>
</organism>
<accession>A0A2P5B418</accession>
<comment type="caution">
    <text evidence="1">The sequence shown here is derived from an EMBL/GenBank/DDBJ whole genome shotgun (WGS) entry which is preliminary data.</text>
</comment>
<dbReference type="OrthoDB" id="10269919at2759"/>
<keyword evidence="2" id="KW-1185">Reference proteome</keyword>
<proteinExistence type="predicted"/>
<dbReference type="EMBL" id="JXTB01000369">
    <property type="protein sequence ID" value="PON43525.1"/>
    <property type="molecule type" value="Genomic_DNA"/>
</dbReference>
<reference evidence="2" key="1">
    <citation type="submission" date="2016-06" db="EMBL/GenBank/DDBJ databases">
        <title>Parallel loss of symbiosis genes in relatives of nitrogen-fixing non-legume Parasponia.</title>
        <authorList>
            <person name="Van Velzen R."/>
            <person name="Holmer R."/>
            <person name="Bu F."/>
            <person name="Rutten L."/>
            <person name="Van Zeijl A."/>
            <person name="Liu W."/>
            <person name="Santuari L."/>
            <person name="Cao Q."/>
            <person name="Sharma T."/>
            <person name="Shen D."/>
            <person name="Roswanjaya Y."/>
            <person name="Wardhani T."/>
            <person name="Kalhor M.S."/>
            <person name="Jansen J."/>
            <person name="Van den Hoogen J."/>
            <person name="Gungor B."/>
            <person name="Hartog M."/>
            <person name="Hontelez J."/>
            <person name="Verver J."/>
            <person name="Yang W.-C."/>
            <person name="Schijlen E."/>
            <person name="Repin R."/>
            <person name="Schilthuizen M."/>
            <person name="Schranz E."/>
            <person name="Heidstra R."/>
            <person name="Miyata K."/>
            <person name="Fedorova E."/>
            <person name="Kohlen W."/>
            <person name="Bisseling T."/>
            <person name="Smit S."/>
            <person name="Geurts R."/>
        </authorList>
    </citation>
    <scope>NUCLEOTIDE SEQUENCE [LARGE SCALE GENOMIC DNA]</scope>
    <source>
        <strain evidence="2">cv. WU1-14</strain>
    </source>
</reference>
<gene>
    <name evidence="1" type="ORF">PanWU01x14_272980</name>
</gene>
<sequence length="69" mass="8123">MQFPRILNCQRVEWPKERDRPALDSIWLWPVGHTFQPDGALRPNTTIIFEAGQTWPGIGWDQFELKSPF</sequence>
<evidence type="ECO:0000313" key="1">
    <source>
        <dbReference type="EMBL" id="PON43525.1"/>
    </source>
</evidence>
<protein>
    <submittedName>
        <fullName evidence="1">Uncharacterized protein</fullName>
    </submittedName>
</protein>
<name>A0A2P5B418_PARAD</name>
<evidence type="ECO:0000313" key="2">
    <source>
        <dbReference type="Proteomes" id="UP000237105"/>
    </source>
</evidence>